<keyword evidence="2" id="KW-0732">Signal</keyword>
<evidence type="ECO:0000313" key="3">
    <source>
        <dbReference type="EMBL" id="SBT24946.1"/>
    </source>
</evidence>
<sequence>MRARLSIPLLASLLLAAPFSHAAEQKKTQPVPSCIGAEVNGYRSMSYDCLGQQMSPDTPPNRPNPALSSQDVTRRPPNQAGLVTPATTANRMGGNFGNSAFPQRPPAMQGGMPAGVRTPPPVPTAPAR</sequence>
<protein>
    <submittedName>
        <fullName evidence="3">Uncharacterized protein</fullName>
    </submittedName>
</protein>
<evidence type="ECO:0000256" key="1">
    <source>
        <dbReference type="SAM" id="MobiDB-lite"/>
    </source>
</evidence>
<feature type="signal peptide" evidence="2">
    <location>
        <begin position="1"/>
        <end position="22"/>
    </location>
</feature>
<reference evidence="4 5" key="2">
    <citation type="submission" date="2017-08" db="EMBL/GenBank/DDBJ databases">
        <authorList>
            <person name="de Groot N.N."/>
        </authorList>
    </citation>
    <scope>NUCLEOTIDE SEQUENCE [LARGE SCALE GENOMIC DNA]</scope>
    <source>
        <strain evidence="4">Orrdi1</strain>
    </source>
</reference>
<organism evidence="3 5">
    <name type="scientific">Orrella dioscoreae</name>
    <dbReference type="NCBI Taxonomy" id="1851544"/>
    <lineage>
        <taxon>Bacteria</taxon>
        <taxon>Pseudomonadati</taxon>
        <taxon>Pseudomonadota</taxon>
        <taxon>Betaproteobacteria</taxon>
        <taxon>Burkholderiales</taxon>
        <taxon>Alcaligenaceae</taxon>
        <taxon>Orrella</taxon>
    </lineage>
</organism>
<reference evidence="3 5" key="1">
    <citation type="submission" date="2016-06" db="EMBL/GenBank/DDBJ databases">
        <authorList>
            <person name="Kjaerup R.B."/>
            <person name="Dalgaard T.S."/>
            <person name="Juul-Madsen H.R."/>
        </authorList>
    </citation>
    <scope>NUCLEOTIDE SEQUENCE [LARGE SCALE GENOMIC DNA]</scope>
    <source>
        <strain evidence="3">Orrdi1</strain>
    </source>
</reference>
<proteinExistence type="predicted"/>
<dbReference type="EMBL" id="FLRC01000012">
    <property type="protein sequence ID" value="SBT24946.1"/>
    <property type="molecule type" value="Genomic_DNA"/>
</dbReference>
<dbReference type="EMBL" id="LT907988">
    <property type="protein sequence ID" value="SOE51085.1"/>
    <property type="molecule type" value="Genomic_DNA"/>
</dbReference>
<feature type="compositionally biased region" description="Pro residues" evidence="1">
    <location>
        <begin position="118"/>
        <end position="128"/>
    </location>
</feature>
<dbReference type="AlphaFoldDB" id="A0A1C3K0B7"/>
<evidence type="ECO:0000313" key="4">
    <source>
        <dbReference type="EMBL" id="SOE51085.1"/>
    </source>
</evidence>
<dbReference type="RefSeq" id="WP_067752030.1">
    <property type="nucleotide sequence ID" value="NZ_LT907988.1"/>
</dbReference>
<dbReference type="Proteomes" id="UP000078558">
    <property type="component" value="Chromosome I"/>
</dbReference>
<evidence type="ECO:0000313" key="5">
    <source>
        <dbReference type="Proteomes" id="UP000078558"/>
    </source>
</evidence>
<feature type="region of interest" description="Disordered" evidence="1">
    <location>
        <begin position="48"/>
        <end position="128"/>
    </location>
</feature>
<feature type="chain" id="PRO_5015062492" evidence="2">
    <location>
        <begin position="23"/>
        <end position="128"/>
    </location>
</feature>
<dbReference type="KEGG" id="odi:ODI_R3182"/>
<gene>
    <name evidence="3" type="ORF">ODI_00338</name>
    <name evidence="4" type="ORF">ODI_R3182</name>
</gene>
<name>A0A1C3K0B7_9BURK</name>
<accession>A0A1C3K0B7</accession>
<keyword evidence="5" id="KW-1185">Reference proteome</keyword>
<evidence type="ECO:0000256" key="2">
    <source>
        <dbReference type="SAM" id="SignalP"/>
    </source>
</evidence>